<feature type="region of interest" description="Disordered" evidence="1">
    <location>
        <begin position="58"/>
        <end position="88"/>
    </location>
</feature>
<dbReference type="Proteomes" id="UP000298327">
    <property type="component" value="Unassembled WGS sequence"/>
</dbReference>
<accession>A0A4Y9ZFN5</accession>
<name>A0A4Y9ZFN5_9AGAM</name>
<evidence type="ECO:0000313" key="3">
    <source>
        <dbReference type="Proteomes" id="UP000298327"/>
    </source>
</evidence>
<evidence type="ECO:0000313" key="2">
    <source>
        <dbReference type="EMBL" id="TFY73000.1"/>
    </source>
</evidence>
<feature type="compositionally biased region" description="Low complexity" evidence="1">
    <location>
        <begin position="65"/>
        <end position="82"/>
    </location>
</feature>
<keyword evidence="3" id="KW-1185">Reference proteome</keyword>
<dbReference type="EMBL" id="SEOQ01000001">
    <property type="protein sequence ID" value="TFY73000.1"/>
    <property type="molecule type" value="Genomic_DNA"/>
</dbReference>
<dbReference type="AlphaFoldDB" id="A0A4Y9ZFN5"/>
<gene>
    <name evidence="2" type="ORF">EVG20_g45</name>
</gene>
<sequence length="181" mass="20419">MDAYFQVVILQVGRHPRSTSNFRLIAQKSSSWRSFLSGRGSEEVACFAKTIKFKLRNGPNGKLHSAAPAETNSASSASNGSSDHGAEDKCRYNMTKREFSRRDSPVCLPLRAYMRTSQLFVPPSDRRQQNKKQNTALEPRVKPRYVAWAGYRDRSGLADARRANKVGFALINRHDKETSRP</sequence>
<reference evidence="2 3" key="1">
    <citation type="submission" date="2019-02" db="EMBL/GenBank/DDBJ databases">
        <title>Genome sequencing of the rare red list fungi Dentipellis fragilis.</title>
        <authorList>
            <person name="Buettner E."/>
            <person name="Kellner H."/>
        </authorList>
    </citation>
    <scope>NUCLEOTIDE SEQUENCE [LARGE SCALE GENOMIC DNA]</scope>
    <source>
        <strain evidence="2 3">DSM 105465</strain>
    </source>
</reference>
<proteinExistence type="predicted"/>
<evidence type="ECO:0000256" key="1">
    <source>
        <dbReference type="SAM" id="MobiDB-lite"/>
    </source>
</evidence>
<comment type="caution">
    <text evidence="2">The sequence shown here is derived from an EMBL/GenBank/DDBJ whole genome shotgun (WGS) entry which is preliminary data.</text>
</comment>
<protein>
    <submittedName>
        <fullName evidence="2">Uncharacterized protein</fullName>
    </submittedName>
</protein>
<organism evidence="2 3">
    <name type="scientific">Dentipellis fragilis</name>
    <dbReference type="NCBI Taxonomy" id="205917"/>
    <lineage>
        <taxon>Eukaryota</taxon>
        <taxon>Fungi</taxon>
        <taxon>Dikarya</taxon>
        <taxon>Basidiomycota</taxon>
        <taxon>Agaricomycotina</taxon>
        <taxon>Agaricomycetes</taxon>
        <taxon>Russulales</taxon>
        <taxon>Hericiaceae</taxon>
        <taxon>Dentipellis</taxon>
    </lineage>
</organism>